<evidence type="ECO:0000256" key="1">
    <source>
        <dbReference type="ARBA" id="ARBA00022450"/>
    </source>
</evidence>
<dbReference type="InterPro" id="IPR036736">
    <property type="entry name" value="ACP-like_sf"/>
</dbReference>
<dbReference type="SMART" id="SM00823">
    <property type="entry name" value="PKS_PP"/>
    <property type="match status" value="1"/>
</dbReference>
<proteinExistence type="predicted"/>
<evidence type="ECO:0000256" key="2">
    <source>
        <dbReference type="ARBA" id="ARBA00022553"/>
    </source>
</evidence>
<name>A0A495X4K8_9PSEU</name>
<keyword evidence="5" id="KW-1185">Reference proteome</keyword>
<dbReference type="InterPro" id="IPR006162">
    <property type="entry name" value="Ppantetheine_attach_site"/>
</dbReference>
<dbReference type="InterPro" id="IPR009081">
    <property type="entry name" value="PP-bd_ACP"/>
</dbReference>
<accession>A0A495X4K8</accession>
<sequence length="88" mass="9244">MDTAESDDLADRVLASVLAAARQAFRTDVDPTLDPIEAGFDSIAAMGMAGTLEQELGVECAIEDVFDTTSLAELADLLVQRIDAAGSR</sequence>
<reference evidence="4 5" key="1">
    <citation type="submission" date="2018-10" db="EMBL/GenBank/DDBJ databases">
        <title>Sequencing the genomes of 1000 actinobacteria strains.</title>
        <authorList>
            <person name="Klenk H.-P."/>
        </authorList>
    </citation>
    <scope>NUCLEOTIDE SEQUENCE [LARGE SCALE GENOMIC DNA]</scope>
    <source>
        <strain evidence="4 5">DSM 43911</strain>
    </source>
</reference>
<feature type="domain" description="Carrier" evidence="3">
    <location>
        <begin position="4"/>
        <end position="82"/>
    </location>
</feature>
<evidence type="ECO:0000313" key="4">
    <source>
        <dbReference type="EMBL" id="RKT69221.1"/>
    </source>
</evidence>
<protein>
    <submittedName>
        <fullName evidence="4">Phosphopantetheine binding protein</fullName>
    </submittedName>
</protein>
<keyword evidence="2" id="KW-0597">Phosphoprotein</keyword>
<organism evidence="4 5">
    <name type="scientific">Saccharothrix variisporea</name>
    <dbReference type="NCBI Taxonomy" id="543527"/>
    <lineage>
        <taxon>Bacteria</taxon>
        <taxon>Bacillati</taxon>
        <taxon>Actinomycetota</taxon>
        <taxon>Actinomycetes</taxon>
        <taxon>Pseudonocardiales</taxon>
        <taxon>Pseudonocardiaceae</taxon>
        <taxon>Saccharothrix</taxon>
    </lineage>
</organism>
<keyword evidence="1" id="KW-0596">Phosphopantetheine</keyword>
<dbReference type="Gene3D" id="1.10.1200.10">
    <property type="entry name" value="ACP-like"/>
    <property type="match status" value="1"/>
</dbReference>
<dbReference type="EMBL" id="RBXR01000001">
    <property type="protein sequence ID" value="RKT69221.1"/>
    <property type="molecule type" value="Genomic_DNA"/>
</dbReference>
<dbReference type="InterPro" id="IPR020806">
    <property type="entry name" value="PKS_PP-bd"/>
</dbReference>
<dbReference type="OrthoDB" id="3537906at2"/>
<evidence type="ECO:0000259" key="3">
    <source>
        <dbReference type="PROSITE" id="PS50075"/>
    </source>
</evidence>
<dbReference type="Pfam" id="PF00550">
    <property type="entry name" value="PP-binding"/>
    <property type="match status" value="1"/>
</dbReference>
<dbReference type="PROSITE" id="PS50075">
    <property type="entry name" value="CARRIER"/>
    <property type="match status" value="1"/>
</dbReference>
<dbReference type="GO" id="GO:0031177">
    <property type="term" value="F:phosphopantetheine binding"/>
    <property type="evidence" value="ECO:0007669"/>
    <property type="project" value="InterPro"/>
</dbReference>
<comment type="caution">
    <text evidence="4">The sequence shown here is derived from an EMBL/GenBank/DDBJ whole genome shotgun (WGS) entry which is preliminary data.</text>
</comment>
<dbReference type="PROSITE" id="PS00012">
    <property type="entry name" value="PHOSPHOPANTETHEINE"/>
    <property type="match status" value="1"/>
</dbReference>
<dbReference type="AlphaFoldDB" id="A0A495X4K8"/>
<dbReference type="Proteomes" id="UP000272729">
    <property type="component" value="Unassembled WGS sequence"/>
</dbReference>
<dbReference type="RefSeq" id="WP_121220805.1">
    <property type="nucleotide sequence ID" value="NZ_JBIUBA010000002.1"/>
</dbReference>
<gene>
    <name evidence="4" type="ORF">DFJ66_2418</name>
</gene>
<dbReference type="SUPFAM" id="SSF47336">
    <property type="entry name" value="ACP-like"/>
    <property type="match status" value="1"/>
</dbReference>
<evidence type="ECO:0000313" key="5">
    <source>
        <dbReference type="Proteomes" id="UP000272729"/>
    </source>
</evidence>